<feature type="region of interest" description="Disordered" evidence="7">
    <location>
        <begin position="191"/>
        <end position="227"/>
    </location>
</feature>
<evidence type="ECO:0000313" key="10">
    <source>
        <dbReference type="EnsemblPlants" id="AUR62000263-RA:cds"/>
    </source>
</evidence>
<comment type="subcellular location">
    <subcellularLocation>
        <location evidence="1">Nucleus</location>
    </subcellularLocation>
</comment>
<dbReference type="GO" id="GO:0007062">
    <property type="term" value="P:sister chromatid cohesion"/>
    <property type="evidence" value="ECO:0007669"/>
    <property type="project" value="InterPro"/>
</dbReference>
<dbReference type="PANTHER" id="PTHR12585">
    <property type="entry name" value="SCC1 / RAD21 FAMILY MEMBER"/>
    <property type="match status" value="1"/>
</dbReference>
<dbReference type="GO" id="GO:0007059">
    <property type="term" value="P:chromosome segregation"/>
    <property type="evidence" value="ECO:0007669"/>
    <property type="project" value="UniProtKB-KW"/>
</dbReference>
<dbReference type="OMA" id="DSARRTC"/>
<evidence type="ECO:0000256" key="2">
    <source>
        <dbReference type="ARBA" id="ARBA00009870"/>
    </source>
</evidence>
<feature type="region of interest" description="Disordered" evidence="7">
    <location>
        <begin position="287"/>
        <end position="325"/>
    </location>
</feature>
<feature type="compositionally biased region" description="Basic and acidic residues" evidence="7">
    <location>
        <begin position="287"/>
        <end position="296"/>
    </location>
</feature>
<feature type="domain" description="Rad21/Rec8-like protein N-terminal" evidence="9">
    <location>
        <begin position="1"/>
        <end position="102"/>
    </location>
</feature>
<dbReference type="GO" id="GO:0008278">
    <property type="term" value="C:cohesin complex"/>
    <property type="evidence" value="ECO:0007669"/>
    <property type="project" value="InterPro"/>
</dbReference>
<dbReference type="GO" id="GO:1990414">
    <property type="term" value="P:replication-born double-strand break repair via sister chromatid exchange"/>
    <property type="evidence" value="ECO:0007669"/>
    <property type="project" value="TreeGrafter"/>
</dbReference>
<dbReference type="SUPFAM" id="SSF46785">
    <property type="entry name" value="Winged helix' DNA-binding domain"/>
    <property type="match status" value="1"/>
</dbReference>
<dbReference type="InterPro" id="IPR006910">
    <property type="entry name" value="Rad21_Rec8_N"/>
</dbReference>
<proteinExistence type="inferred from homology"/>
<accession>A0A803KMK7</accession>
<feature type="compositionally biased region" description="Basic and acidic residues" evidence="7">
    <location>
        <begin position="203"/>
        <end position="219"/>
    </location>
</feature>
<evidence type="ECO:0000259" key="8">
    <source>
        <dbReference type="Pfam" id="PF04824"/>
    </source>
</evidence>
<dbReference type="AlphaFoldDB" id="A0A803KMK7"/>
<protein>
    <recommendedName>
        <fullName evidence="12">Sister chromatid cohesion 1 protein 4-like</fullName>
    </recommendedName>
</protein>
<evidence type="ECO:0000256" key="5">
    <source>
        <dbReference type="ARBA" id="ARBA00023242"/>
    </source>
</evidence>
<dbReference type="Gene3D" id="1.10.10.580">
    <property type="entry name" value="Structural maintenance of chromosome 1. Chain E"/>
    <property type="match status" value="1"/>
</dbReference>
<comment type="similarity">
    <text evidence="2">Belongs to the rad21 family.</text>
</comment>
<dbReference type="Gramene" id="AUR62000263-RA">
    <property type="protein sequence ID" value="AUR62000263-RA:cds"/>
    <property type="gene ID" value="AUR62000263"/>
</dbReference>
<dbReference type="Proteomes" id="UP000596660">
    <property type="component" value="Unplaced"/>
</dbReference>
<keyword evidence="3" id="KW-0131">Cell cycle</keyword>
<keyword evidence="11" id="KW-1185">Reference proteome</keyword>
<keyword evidence="3" id="KW-0498">Mitosis</keyword>
<sequence length="1236" mass="133707">MFYSQFILAKKGPLGTIWIAAHLERKLRKNQVADTDIGVSVDSILFPEVPIALRLSSHLLLGVVRIYSKKVNYLFDDCSDALLKVKQAFRSTAVDLPPEQSKAPYHSITLPETFDLDDFELPDNDIFQGLFSCVTERFGDGDASQIGLDLDESCRTFNLQALKMQLFPGWMGSDALKELFMDKGDAAGTSGILVETDAGPQESTKESSPFKDDDDHNEGISDPPLASNTNNYIIQGSFIVYSHSCLYVQEKVNSFRLLILLNIQAPSTPGLTEEPNLPSAKEEIQVSDDHMDEAAKETASSPVEPSDVGGTELHSNGNVHSMNELDDEKEKTLGTETMEFISSGLPQPATFDKHTEATNGQDDAENQIIIAADVESRGCCDVDEIGTIATAVPVPEDGLEAQGCESYAGCSKTDLNGIDNHHPLHDCEAEYNKSFVGPAVLGTVDVVTSASEHQNFLNLKNAETSESNIDEKSSGFATPVLQACSTKVLNACGSKLPGQEDGLNSAVISEREDATDVAGISTTDRDVEEPTSKADQIAHGVTCATDSNIGEQSDNLIAEENHIEKENNLQISDFPPTEVLLSMPNLPAGVSGNIFVDSTPGNEFFAKDDDIDENVLSGRKRSFAESTLTIQSLNSVESSGGAQSKGTVESVPDDNDLLSSILVGRRSTTFIMKPTPPIPDTVRAKRQQTAARSLTHKRKVLVDDSTVLHGDTIRQQLTDTEDIRRVRKKAPCTKLEVWMLQKQFLEDGVFTEPVFTGMFPVLRSLDDEAIDLNGITIYRDEGTKGASEADISIKSVRGEETEDLGTVVPSNADISRSKLDEETEPMGTLVPSIAAGEGGGILLETSFEQESASVVDGSSMLKEVEIVVNEVTKQMSPHDVSVEKADMKVDDVRSPVGGEAIHSVTLEAVPVSAPDVNCKSTEDTIDCSPSLNKSSDVIIPMHIDASGEVLDQRCAADCTIGDASTAEGVSGSGIRDIGVDVGVSGNVDLDERSGGEHLMEKREGVDSSIEMRDFQDTCSLAVQNSTVSESLALEDTACLISDQAVDNSHPDELGTTNKNDTSGSGLKVDGSCLSSNIICEDVKVDLSHSVEADLSSRVTTSNEREGLQYWEADLNIVTDSTSIPSEYIDTGNNAEFGTDAIEHDTEEKRILDNSGWSSRTRAVANYLQVLFEKESDQAKKAISLDSLLVGKTRKEASRMFFETLVLKTKDYVQAEQETAFYDIKINPRGKLLKSEF</sequence>
<feature type="domain" description="Rad21/Rec8-like protein C-terminal eukaryotic" evidence="8">
    <location>
        <begin position="1179"/>
        <end position="1228"/>
    </location>
</feature>
<name>A0A803KMK7_CHEQI</name>
<dbReference type="Pfam" id="PF04824">
    <property type="entry name" value="Rad21_Rec8"/>
    <property type="match status" value="1"/>
</dbReference>
<dbReference type="PANTHER" id="PTHR12585:SF69">
    <property type="entry name" value="FI11703P"/>
    <property type="match status" value="1"/>
</dbReference>
<evidence type="ECO:0000313" key="11">
    <source>
        <dbReference type="Proteomes" id="UP000596660"/>
    </source>
</evidence>
<dbReference type="GO" id="GO:0005634">
    <property type="term" value="C:nucleus"/>
    <property type="evidence" value="ECO:0007669"/>
    <property type="project" value="UniProtKB-SubCell"/>
</dbReference>
<evidence type="ECO:0000256" key="6">
    <source>
        <dbReference type="ARBA" id="ARBA00064543"/>
    </source>
</evidence>
<keyword evidence="4" id="KW-0159">Chromosome partition</keyword>
<reference evidence="10" key="2">
    <citation type="submission" date="2021-03" db="UniProtKB">
        <authorList>
            <consortium name="EnsemblPlants"/>
        </authorList>
    </citation>
    <scope>IDENTIFICATION</scope>
</reference>
<organism evidence="10 11">
    <name type="scientific">Chenopodium quinoa</name>
    <name type="common">Quinoa</name>
    <dbReference type="NCBI Taxonomy" id="63459"/>
    <lineage>
        <taxon>Eukaryota</taxon>
        <taxon>Viridiplantae</taxon>
        <taxon>Streptophyta</taxon>
        <taxon>Embryophyta</taxon>
        <taxon>Tracheophyta</taxon>
        <taxon>Spermatophyta</taxon>
        <taxon>Magnoliopsida</taxon>
        <taxon>eudicotyledons</taxon>
        <taxon>Gunneridae</taxon>
        <taxon>Pentapetalae</taxon>
        <taxon>Caryophyllales</taxon>
        <taxon>Chenopodiaceae</taxon>
        <taxon>Chenopodioideae</taxon>
        <taxon>Atripliceae</taxon>
        <taxon>Chenopodium</taxon>
    </lineage>
</organism>
<dbReference type="InterPro" id="IPR036390">
    <property type="entry name" value="WH_DNA-bd_sf"/>
</dbReference>
<evidence type="ECO:0000256" key="3">
    <source>
        <dbReference type="ARBA" id="ARBA00022776"/>
    </source>
</evidence>
<keyword evidence="5" id="KW-0539">Nucleus</keyword>
<dbReference type="Pfam" id="PF04825">
    <property type="entry name" value="Rad21_Rec8_N"/>
    <property type="match status" value="1"/>
</dbReference>
<dbReference type="InterPro" id="IPR023093">
    <property type="entry name" value="ScpA-like_C"/>
</dbReference>
<evidence type="ECO:0000259" key="9">
    <source>
        <dbReference type="Pfam" id="PF04825"/>
    </source>
</evidence>
<dbReference type="GO" id="GO:0003682">
    <property type="term" value="F:chromatin binding"/>
    <property type="evidence" value="ECO:0007669"/>
    <property type="project" value="TreeGrafter"/>
</dbReference>
<dbReference type="InterPro" id="IPR006909">
    <property type="entry name" value="Rad21/Rec8_C_eu"/>
</dbReference>
<keyword evidence="3" id="KW-0132">Cell division</keyword>
<dbReference type="FunFam" id="1.10.10.580:FF:000002">
    <property type="entry name" value="Sister chromatid cohesion 1 protein 4"/>
    <property type="match status" value="1"/>
</dbReference>
<evidence type="ECO:0000256" key="7">
    <source>
        <dbReference type="SAM" id="MobiDB-lite"/>
    </source>
</evidence>
<evidence type="ECO:0008006" key="12">
    <source>
        <dbReference type="Google" id="ProtNLM"/>
    </source>
</evidence>
<comment type="subunit">
    <text evidence="6">Component of the cohesin complex.</text>
</comment>
<dbReference type="CDD" id="cd21793">
    <property type="entry name" value="Rad21_Rec8_M_AtSYN1-like"/>
    <property type="match status" value="1"/>
</dbReference>
<dbReference type="EnsemblPlants" id="AUR62000263-RA">
    <property type="protein sequence ID" value="AUR62000263-RA:cds"/>
    <property type="gene ID" value="AUR62000263"/>
</dbReference>
<dbReference type="InterPro" id="IPR039781">
    <property type="entry name" value="Rad21/Rec8-like"/>
</dbReference>
<reference evidence="10" key="1">
    <citation type="journal article" date="2017" name="Nature">
        <title>The genome of Chenopodium quinoa.</title>
        <authorList>
            <person name="Jarvis D.E."/>
            <person name="Ho Y.S."/>
            <person name="Lightfoot D.J."/>
            <person name="Schmoeckel S.M."/>
            <person name="Li B."/>
            <person name="Borm T.J.A."/>
            <person name="Ohyanagi H."/>
            <person name="Mineta K."/>
            <person name="Michell C.T."/>
            <person name="Saber N."/>
            <person name="Kharbatia N.M."/>
            <person name="Rupper R.R."/>
            <person name="Sharp A.R."/>
            <person name="Dally N."/>
            <person name="Boughton B.A."/>
            <person name="Woo Y.H."/>
            <person name="Gao G."/>
            <person name="Schijlen E.G.W.M."/>
            <person name="Guo X."/>
            <person name="Momin A.A."/>
            <person name="Negrao S."/>
            <person name="Al-Babili S."/>
            <person name="Gehring C."/>
            <person name="Roessner U."/>
            <person name="Jung C."/>
            <person name="Murphy K."/>
            <person name="Arold S.T."/>
            <person name="Gojobori T."/>
            <person name="van der Linden C.G."/>
            <person name="van Loo E.N."/>
            <person name="Jellen E.N."/>
            <person name="Maughan P.J."/>
            <person name="Tester M."/>
        </authorList>
    </citation>
    <scope>NUCLEOTIDE SEQUENCE [LARGE SCALE GENOMIC DNA]</scope>
    <source>
        <strain evidence="10">cv. PI 614886</strain>
    </source>
</reference>
<evidence type="ECO:0000256" key="4">
    <source>
        <dbReference type="ARBA" id="ARBA00022829"/>
    </source>
</evidence>
<evidence type="ECO:0000256" key="1">
    <source>
        <dbReference type="ARBA" id="ARBA00004123"/>
    </source>
</evidence>